<dbReference type="AlphaFoldDB" id="A0AAI9IEE2"/>
<protein>
    <submittedName>
        <fullName evidence="1">Uncharacterized protein</fullName>
    </submittedName>
</protein>
<comment type="caution">
    <text evidence="1">The sequence shown here is derived from an EMBL/GenBank/DDBJ whole genome shotgun (WGS) entry which is preliminary data.</text>
</comment>
<proteinExistence type="predicted"/>
<reference evidence="1 2" key="1">
    <citation type="journal article" date="2013" name="Front. Microbiol.">
        <title>The genome of the endophytic bacterium H. frisingense GSF30(T) identifies diverse strategies in the Herbaspirillum genus to interact with plants.</title>
        <authorList>
            <person name="Straub D."/>
            <person name="Rothballer M."/>
            <person name="Hartmann A."/>
            <person name="Ludewig U."/>
        </authorList>
    </citation>
    <scope>NUCLEOTIDE SEQUENCE [LARGE SCALE GENOMIC DNA]</scope>
    <source>
        <strain evidence="1 2">GSF30</strain>
    </source>
</reference>
<dbReference type="EMBL" id="AEEC02000013">
    <property type="protein sequence ID" value="EOA04667.1"/>
    <property type="molecule type" value="Genomic_DNA"/>
</dbReference>
<organism evidence="1 2">
    <name type="scientific">Herbaspirillum frisingense GSF30</name>
    <dbReference type="NCBI Taxonomy" id="864073"/>
    <lineage>
        <taxon>Bacteria</taxon>
        <taxon>Pseudomonadati</taxon>
        <taxon>Pseudomonadota</taxon>
        <taxon>Betaproteobacteria</taxon>
        <taxon>Burkholderiales</taxon>
        <taxon>Oxalobacteraceae</taxon>
        <taxon>Herbaspirillum</taxon>
    </lineage>
</organism>
<gene>
    <name evidence="1" type="ORF">HFRIS_010948</name>
</gene>
<sequence>MKTSANETIVVRATTREKLVISAKARRLGLDVPDLMCKGALAYEGGQMDEALGELASLARQAAERACAAIDETLDFVAASNARLAALEAQRQVSAARS</sequence>
<accession>A0AAI9IEE2</accession>
<name>A0AAI9IEE2_9BURK</name>
<evidence type="ECO:0000313" key="1">
    <source>
        <dbReference type="EMBL" id="EOA04667.1"/>
    </source>
</evidence>
<dbReference type="RefSeq" id="WP_006463393.1">
    <property type="nucleotide sequence ID" value="NZ_AEEC02000013.1"/>
</dbReference>
<dbReference type="Proteomes" id="UP000006772">
    <property type="component" value="Unassembled WGS sequence"/>
</dbReference>
<evidence type="ECO:0000313" key="2">
    <source>
        <dbReference type="Proteomes" id="UP000006772"/>
    </source>
</evidence>